<accession>A0A3E0W5Z7</accession>
<comment type="caution">
    <text evidence="2">The sequence shown here is derived from an EMBL/GenBank/DDBJ whole genome shotgun (WGS) entry which is preliminary data.</text>
</comment>
<dbReference type="Gene3D" id="3.40.50.300">
    <property type="entry name" value="P-loop containing nucleotide triphosphate hydrolases"/>
    <property type="match status" value="1"/>
</dbReference>
<reference evidence="2 3" key="1">
    <citation type="submission" date="2017-04" db="EMBL/GenBank/DDBJ databases">
        <title>Comparative genome analysis of Subtercola boreus.</title>
        <authorList>
            <person name="Cho Y.-J."/>
            <person name="Cho A."/>
            <person name="Kim O.-S."/>
            <person name="Lee J.-I."/>
        </authorList>
    </citation>
    <scope>NUCLEOTIDE SEQUENCE [LARGE SCALE GENOMIC DNA]</scope>
    <source>
        <strain evidence="2 3">P28004</strain>
    </source>
</reference>
<dbReference type="PIRSF" id="PIRSF009320">
    <property type="entry name" value="Nuc_binding_HP_1000"/>
    <property type="match status" value="1"/>
</dbReference>
<proteinExistence type="predicted"/>
<evidence type="ECO:0000259" key="1">
    <source>
        <dbReference type="Pfam" id="PF01656"/>
    </source>
</evidence>
<dbReference type="PANTHER" id="PTHR13696:SF96">
    <property type="entry name" value="COBQ_COBB_MIND_PARA NUCLEOTIDE BINDING DOMAIN-CONTAINING PROTEIN"/>
    <property type="match status" value="1"/>
</dbReference>
<dbReference type="InterPro" id="IPR050678">
    <property type="entry name" value="DNA_Partitioning_ATPase"/>
</dbReference>
<sequence>MNVITITNLKGGSAKTTSAAYLAHAFAAQGKSVLIIDADPQGSALQWSEAGEWDIPTIALPVKNLHTRLIGIVPLTTDIVIIDTPPLDEQAGIVYSALRAADTIVVTMAPTMMEFGRLPDVWAAIEDTASLRDTAPTVAVLLNRTITNANSTPMFRELITESGHAVLETTIPRREPIAQAFAAPVTELGKYADAALEINKLGASK</sequence>
<dbReference type="Pfam" id="PF01656">
    <property type="entry name" value="CbiA"/>
    <property type="match status" value="1"/>
</dbReference>
<organism evidence="2 3">
    <name type="scientific">Subtercola boreus</name>
    <dbReference type="NCBI Taxonomy" id="120213"/>
    <lineage>
        <taxon>Bacteria</taxon>
        <taxon>Bacillati</taxon>
        <taxon>Actinomycetota</taxon>
        <taxon>Actinomycetes</taxon>
        <taxon>Micrococcales</taxon>
        <taxon>Microbacteriaceae</taxon>
        <taxon>Subtercola</taxon>
    </lineage>
</organism>
<dbReference type="EMBL" id="NBXE01000046">
    <property type="protein sequence ID" value="RFA24515.1"/>
    <property type="molecule type" value="Genomic_DNA"/>
</dbReference>
<dbReference type="CDD" id="cd02042">
    <property type="entry name" value="ParAB_family"/>
    <property type="match status" value="1"/>
</dbReference>
<evidence type="ECO:0000313" key="2">
    <source>
        <dbReference type="EMBL" id="RFA24515.1"/>
    </source>
</evidence>
<dbReference type="OrthoDB" id="128708at2"/>
<name>A0A3E0W5Z7_9MICO</name>
<feature type="domain" description="CobQ/CobB/MinD/ParA nucleotide binding" evidence="1">
    <location>
        <begin position="4"/>
        <end position="181"/>
    </location>
</feature>
<gene>
    <name evidence="2" type="ORF">B7R25_16705</name>
</gene>
<dbReference type="SUPFAM" id="SSF52540">
    <property type="entry name" value="P-loop containing nucleoside triphosphate hydrolases"/>
    <property type="match status" value="1"/>
</dbReference>
<dbReference type="Proteomes" id="UP000257080">
    <property type="component" value="Unassembled WGS sequence"/>
</dbReference>
<dbReference type="RefSeq" id="WP_116420121.1">
    <property type="nucleotide sequence ID" value="NZ_NBXC01000037.1"/>
</dbReference>
<dbReference type="InterPro" id="IPR002586">
    <property type="entry name" value="CobQ/CobB/MinD/ParA_Nub-bd_dom"/>
</dbReference>
<dbReference type="InterPro" id="IPR027417">
    <property type="entry name" value="P-loop_NTPase"/>
</dbReference>
<evidence type="ECO:0000313" key="3">
    <source>
        <dbReference type="Proteomes" id="UP000257080"/>
    </source>
</evidence>
<protein>
    <recommendedName>
        <fullName evidence="1">CobQ/CobB/MinD/ParA nucleotide binding domain-containing protein</fullName>
    </recommendedName>
</protein>
<dbReference type="AlphaFoldDB" id="A0A3E0W5Z7"/>
<dbReference type="PANTHER" id="PTHR13696">
    <property type="entry name" value="P-LOOP CONTAINING NUCLEOSIDE TRIPHOSPHATE HYDROLASE"/>
    <property type="match status" value="1"/>
</dbReference>